<name>A0A813SUZ3_9BILA</name>
<feature type="signal peptide" evidence="1">
    <location>
        <begin position="1"/>
        <end position="20"/>
    </location>
</feature>
<gene>
    <name evidence="2" type="ORF">OXX778_LOCUS6530</name>
</gene>
<protein>
    <submittedName>
        <fullName evidence="2">Uncharacterized protein</fullName>
    </submittedName>
</protein>
<dbReference type="Proteomes" id="UP000663879">
    <property type="component" value="Unassembled WGS sequence"/>
</dbReference>
<comment type="caution">
    <text evidence="2">The sequence shown here is derived from an EMBL/GenBank/DDBJ whole genome shotgun (WGS) entry which is preliminary data.</text>
</comment>
<keyword evidence="1" id="KW-0732">Signal</keyword>
<keyword evidence="3" id="KW-1185">Reference proteome</keyword>
<reference evidence="2" key="1">
    <citation type="submission" date="2021-02" db="EMBL/GenBank/DDBJ databases">
        <authorList>
            <person name="Nowell W R."/>
        </authorList>
    </citation>
    <scope>NUCLEOTIDE SEQUENCE</scope>
    <source>
        <strain evidence="2">Ploen Becks lab</strain>
    </source>
</reference>
<dbReference type="EMBL" id="CAJNOC010000780">
    <property type="protein sequence ID" value="CAF0802239.1"/>
    <property type="molecule type" value="Genomic_DNA"/>
</dbReference>
<proteinExistence type="predicted"/>
<evidence type="ECO:0000256" key="1">
    <source>
        <dbReference type="SAM" id="SignalP"/>
    </source>
</evidence>
<accession>A0A813SUZ3</accession>
<sequence>MILWLFIGIYQQFLFKTSMCLVYNNVNKNVLLKNYRKRYDEKKYVSNVKEILLVVTDDALVNNESYRDIINLSKNSYESLFLCNDSFLFDESKCLILNPVTNIKPSLQSGRNEIKIFLHRINSNLPLNKVKNLFDMISIRYTNKPHLNMFSIVLVANSNVIQLFKIIFNFSNYLIFYLDINKPYNYEKYKPLDVIQNKVRKIRFPKR</sequence>
<evidence type="ECO:0000313" key="2">
    <source>
        <dbReference type="EMBL" id="CAF0802239.1"/>
    </source>
</evidence>
<feature type="chain" id="PRO_5032392818" evidence="1">
    <location>
        <begin position="21"/>
        <end position="207"/>
    </location>
</feature>
<organism evidence="2 3">
    <name type="scientific">Brachionus calyciflorus</name>
    <dbReference type="NCBI Taxonomy" id="104777"/>
    <lineage>
        <taxon>Eukaryota</taxon>
        <taxon>Metazoa</taxon>
        <taxon>Spiralia</taxon>
        <taxon>Gnathifera</taxon>
        <taxon>Rotifera</taxon>
        <taxon>Eurotatoria</taxon>
        <taxon>Monogononta</taxon>
        <taxon>Pseudotrocha</taxon>
        <taxon>Ploima</taxon>
        <taxon>Brachionidae</taxon>
        <taxon>Brachionus</taxon>
    </lineage>
</organism>
<dbReference type="AlphaFoldDB" id="A0A813SUZ3"/>
<evidence type="ECO:0000313" key="3">
    <source>
        <dbReference type="Proteomes" id="UP000663879"/>
    </source>
</evidence>